<dbReference type="STRING" id="1921803.NIES593_18410"/>
<evidence type="ECO:0000313" key="7">
    <source>
        <dbReference type="Proteomes" id="UP000186868"/>
    </source>
</evidence>
<dbReference type="GO" id="GO:0047372">
    <property type="term" value="F:monoacylglycerol lipase activity"/>
    <property type="evidence" value="ECO:0007669"/>
    <property type="project" value="UniProtKB-EC"/>
</dbReference>
<accession>A0A1U7HA64</accession>
<sequence>MKHIEGTFQGAGGLSLYYQSWSPQNRAKAIVAIVHGLGSHSGLFDDAARYLIGKGYGIYAFDLRGHGRSPGQRGHINRWAEFREDLSAFLQLIREREPDCPRFLWGHSLGGAIALDYALRFPEGLQGIVVTAPAIGKVGVSPIKMAIGRLLSQVYPRFSLKLGIDRDASSRDPNAVSAYAQDPLRHEYGSARLATEFLQTVNWIQSHGSDLRLPLLMLHGSADRVTHPDSSWAFCMQVTFPDKECYELPGSYHDLHIDINHYEVFADLGEWLERHLPGATNHQPLALCVSKLPSNRSFQPSWEQGTIEKKKFFLIPSFLLLRRL</sequence>
<dbReference type="PANTHER" id="PTHR11614">
    <property type="entry name" value="PHOSPHOLIPASE-RELATED"/>
    <property type="match status" value="1"/>
</dbReference>
<comment type="similarity">
    <text evidence="2">Belongs to the AB hydrolase superfamily.</text>
</comment>
<feature type="domain" description="Serine aminopeptidase S33" evidence="5">
    <location>
        <begin position="26"/>
        <end position="258"/>
    </location>
</feature>
<dbReference type="PRINTS" id="PR00111">
    <property type="entry name" value="ABHYDROLASE"/>
</dbReference>
<gene>
    <name evidence="6" type="ORF">NIES593_18410</name>
</gene>
<dbReference type="OrthoDB" id="9806902at2"/>
<comment type="caution">
    <text evidence="6">The sequence shown here is derived from an EMBL/GenBank/DDBJ whole genome shotgun (WGS) entry which is preliminary data.</text>
</comment>
<organism evidence="6 7">
    <name type="scientific">Hydrococcus rivularis NIES-593</name>
    <dbReference type="NCBI Taxonomy" id="1921803"/>
    <lineage>
        <taxon>Bacteria</taxon>
        <taxon>Bacillati</taxon>
        <taxon>Cyanobacteriota</taxon>
        <taxon>Cyanophyceae</taxon>
        <taxon>Pleurocapsales</taxon>
        <taxon>Hydrococcaceae</taxon>
        <taxon>Hydrococcus</taxon>
    </lineage>
</organism>
<dbReference type="InterPro" id="IPR029058">
    <property type="entry name" value="AB_hydrolase_fold"/>
</dbReference>
<dbReference type="RefSeq" id="WP_073600968.1">
    <property type="nucleotide sequence ID" value="NZ_MRCB01000029.1"/>
</dbReference>
<protein>
    <recommendedName>
        <fullName evidence="4">Monoacylglycerol lipase</fullName>
        <ecNumber evidence="3">3.1.1.23</ecNumber>
    </recommendedName>
</protein>
<reference evidence="6 7" key="1">
    <citation type="submission" date="2016-11" db="EMBL/GenBank/DDBJ databases">
        <title>Draft Genome Sequences of Nine Cyanobacterial Strains from Diverse Habitats.</title>
        <authorList>
            <person name="Zhu T."/>
            <person name="Hou S."/>
            <person name="Lu X."/>
            <person name="Hess W.R."/>
        </authorList>
    </citation>
    <scope>NUCLEOTIDE SEQUENCE [LARGE SCALE GENOMIC DNA]</scope>
    <source>
        <strain evidence="6 7">NIES-593</strain>
    </source>
</reference>
<dbReference type="Proteomes" id="UP000186868">
    <property type="component" value="Unassembled WGS sequence"/>
</dbReference>
<keyword evidence="7" id="KW-1185">Reference proteome</keyword>
<dbReference type="EMBL" id="MRCB01000029">
    <property type="protein sequence ID" value="OKH20487.1"/>
    <property type="molecule type" value="Genomic_DNA"/>
</dbReference>
<evidence type="ECO:0000256" key="3">
    <source>
        <dbReference type="ARBA" id="ARBA00013254"/>
    </source>
</evidence>
<dbReference type="Pfam" id="PF12146">
    <property type="entry name" value="Hydrolase_4"/>
    <property type="match status" value="1"/>
</dbReference>
<name>A0A1U7HA64_9CYAN</name>
<evidence type="ECO:0000256" key="1">
    <source>
        <dbReference type="ARBA" id="ARBA00001613"/>
    </source>
</evidence>
<dbReference type="InterPro" id="IPR051044">
    <property type="entry name" value="MAG_DAG_Lipase"/>
</dbReference>
<comment type="catalytic activity">
    <reaction evidence="1">
        <text>Hydrolyzes glycerol monoesters of long-chain fatty acids.</text>
        <dbReference type="EC" id="3.1.1.23"/>
    </reaction>
</comment>
<dbReference type="EC" id="3.1.1.23" evidence="3"/>
<evidence type="ECO:0000259" key="5">
    <source>
        <dbReference type="Pfam" id="PF12146"/>
    </source>
</evidence>
<dbReference type="SUPFAM" id="SSF53474">
    <property type="entry name" value="alpha/beta-Hydrolases"/>
    <property type="match status" value="1"/>
</dbReference>
<dbReference type="AlphaFoldDB" id="A0A1U7HA64"/>
<evidence type="ECO:0000313" key="6">
    <source>
        <dbReference type="EMBL" id="OKH20487.1"/>
    </source>
</evidence>
<dbReference type="FunFam" id="3.40.50.1820:FF:000117">
    <property type="entry name" value="Monoglyceride lipase, putative"/>
    <property type="match status" value="1"/>
</dbReference>
<dbReference type="InterPro" id="IPR022742">
    <property type="entry name" value="Hydrolase_4"/>
</dbReference>
<dbReference type="Gene3D" id="3.40.50.1820">
    <property type="entry name" value="alpha/beta hydrolase"/>
    <property type="match status" value="1"/>
</dbReference>
<evidence type="ECO:0000256" key="2">
    <source>
        <dbReference type="ARBA" id="ARBA00008645"/>
    </source>
</evidence>
<dbReference type="InterPro" id="IPR000073">
    <property type="entry name" value="AB_hydrolase_1"/>
</dbReference>
<evidence type="ECO:0000256" key="4">
    <source>
        <dbReference type="ARBA" id="ARBA00071261"/>
    </source>
</evidence>
<proteinExistence type="inferred from homology"/>